<organism evidence="2 3">
    <name type="scientific">Nothobranchius furzeri</name>
    <name type="common">Turquoise killifish</name>
    <dbReference type="NCBI Taxonomy" id="105023"/>
    <lineage>
        <taxon>Eukaryota</taxon>
        <taxon>Metazoa</taxon>
        <taxon>Chordata</taxon>
        <taxon>Craniata</taxon>
        <taxon>Vertebrata</taxon>
        <taxon>Euteleostomi</taxon>
        <taxon>Actinopterygii</taxon>
        <taxon>Neopterygii</taxon>
        <taxon>Teleostei</taxon>
        <taxon>Neoteleostei</taxon>
        <taxon>Acanthomorphata</taxon>
        <taxon>Ovalentaria</taxon>
        <taxon>Atherinomorphae</taxon>
        <taxon>Cyprinodontiformes</taxon>
        <taxon>Nothobranchiidae</taxon>
        <taxon>Nothobranchius</taxon>
    </lineage>
</organism>
<dbReference type="GeneTree" id="ENSGT00950000183166"/>
<proteinExistence type="predicted"/>
<dbReference type="AlphaFoldDB" id="A0A8C6P580"/>
<dbReference type="InterPro" id="IPR022365">
    <property type="entry name" value="Clathrin_H-chain_propeller_rpt"/>
</dbReference>
<dbReference type="PANTHER" id="PTHR10292">
    <property type="entry name" value="CLATHRIN HEAVY CHAIN RELATED"/>
    <property type="match status" value="1"/>
</dbReference>
<gene>
    <name evidence="2" type="primary">cltca</name>
</gene>
<evidence type="ECO:0000313" key="3">
    <source>
        <dbReference type="Proteomes" id="UP000694548"/>
    </source>
</evidence>
<feature type="repeat" description="CHCR" evidence="1">
    <location>
        <begin position="69"/>
        <end position="210"/>
    </location>
</feature>
<dbReference type="GO" id="GO:0000278">
    <property type="term" value="P:mitotic cell cycle"/>
    <property type="evidence" value="ECO:0007669"/>
    <property type="project" value="TreeGrafter"/>
</dbReference>
<evidence type="ECO:0000313" key="2">
    <source>
        <dbReference type="Ensembl" id="ENSNFUP00015038359.1"/>
    </source>
</evidence>
<sequence>MCPVGFQFFFRFCEFLQSLQNLGINPANIGFSTLTMESDKFICIREKVGEQAQVVIIDMADPNTPIRRPISADSAIMNPASKVIALKAAKTLQIFNIEMKSKMKARESYVETELIFALAKTNRLAELEEFINGPNNAHIQQVGDRCYDEKMFEAAKLLYNNVSNFGRLASTLVHLGEYQAAVDGARKANSTRTWKEVCFACVDGQEFRLAQMCGLHIVVHADELEELINYYQDRGYFEELITMLEAALGLERAHMGMFTELAILYSKFKPQKMREHLELFWSRVNIPKVLRAAEQAHLWAELVFLYDKYEEFDNAIITMMTHPTDAWKEGQFKDIITKVANVELYYKAVQFYLEFKPLLLNDLLMVLSPRLDHSRAVNYFSKVKQLPLVKPYLRSVQNHNNKSVNEALNNLFITEEDYQALRTSIDAYDNFDNISLAQRMEKHELIEFRRIAAYLFKGNNRWKQSVELCKKDKLYKDAMQYASESKDIELAEELLAWFLQENKKECFAACLFSCYDLLRPDVVLETAWRHNIMDFSMPYFIQVMREYLSKVDKLETSESLRKEEEQATETQPIVYGTPQLMLTAGPSVPVPPQQPYGYGYQAPAGYTQPAAQPGFGYGM</sequence>
<dbReference type="InterPro" id="IPR000547">
    <property type="entry name" value="Clathrin_H-chain/VPS_repeat"/>
</dbReference>
<dbReference type="GO" id="GO:0030130">
    <property type="term" value="C:clathrin coat of trans-Golgi network vesicle"/>
    <property type="evidence" value="ECO:0007669"/>
    <property type="project" value="InterPro"/>
</dbReference>
<dbReference type="Pfam" id="PF01394">
    <property type="entry name" value="Clathrin_propel"/>
    <property type="match status" value="1"/>
</dbReference>
<dbReference type="FunFam" id="1.25.40.10:FF:000001">
    <property type="entry name" value="Clathrin heavy chain"/>
    <property type="match status" value="1"/>
</dbReference>
<dbReference type="InterPro" id="IPR016025">
    <property type="entry name" value="Clathrin_H-chain_N"/>
</dbReference>
<dbReference type="InterPro" id="IPR055358">
    <property type="entry name" value="CHCR"/>
</dbReference>
<dbReference type="FunFam" id="1.25.40.730:FF:000001">
    <property type="entry name" value="Clathrin heavy chain"/>
    <property type="match status" value="1"/>
</dbReference>
<dbReference type="Gene3D" id="1.25.40.730">
    <property type="match status" value="1"/>
</dbReference>
<evidence type="ECO:0000256" key="1">
    <source>
        <dbReference type="PROSITE-ProRule" id="PRU01006"/>
    </source>
</evidence>
<dbReference type="SUPFAM" id="SSF50989">
    <property type="entry name" value="Clathrin heavy-chain terminal domain"/>
    <property type="match status" value="1"/>
</dbReference>
<feature type="repeat" description="CHCR" evidence="1">
    <location>
        <begin position="215"/>
        <end position="361"/>
    </location>
</feature>
<reference evidence="2" key="2">
    <citation type="submission" date="2025-08" db="UniProtKB">
        <authorList>
            <consortium name="Ensembl"/>
        </authorList>
    </citation>
    <scope>IDENTIFICATION</scope>
</reference>
<accession>A0A8C6P580</accession>
<dbReference type="FunFam" id="2.130.10.110:FF:000005">
    <property type="entry name" value="Clathrin heavy chain 1"/>
    <property type="match status" value="1"/>
</dbReference>
<dbReference type="GO" id="GO:0071439">
    <property type="term" value="C:clathrin complex"/>
    <property type="evidence" value="ECO:0007669"/>
    <property type="project" value="TreeGrafter"/>
</dbReference>
<dbReference type="GO" id="GO:0005819">
    <property type="term" value="C:spindle"/>
    <property type="evidence" value="ECO:0007669"/>
    <property type="project" value="TreeGrafter"/>
</dbReference>
<keyword evidence="3" id="KW-1185">Reference proteome</keyword>
<dbReference type="GO" id="GO:0030132">
    <property type="term" value="C:clathrin coat of coated pit"/>
    <property type="evidence" value="ECO:0007669"/>
    <property type="project" value="InterPro"/>
</dbReference>
<dbReference type="GO" id="GO:0005198">
    <property type="term" value="F:structural molecule activity"/>
    <property type="evidence" value="ECO:0007669"/>
    <property type="project" value="InterPro"/>
</dbReference>
<feature type="repeat" description="CHCR" evidence="1">
    <location>
        <begin position="364"/>
        <end position="507"/>
    </location>
</feature>
<name>A0A8C6P580_NOTFU</name>
<dbReference type="PANTHER" id="PTHR10292:SF7">
    <property type="entry name" value="CLATHRIN HEAVY CHAIN 1"/>
    <property type="match status" value="1"/>
</dbReference>
<dbReference type="GO" id="GO:0070062">
    <property type="term" value="C:extracellular exosome"/>
    <property type="evidence" value="ECO:0007669"/>
    <property type="project" value="TreeGrafter"/>
</dbReference>
<dbReference type="Proteomes" id="UP000694548">
    <property type="component" value="Chromosome sgr11"/>
</dbReference>
<dbReference type="GO" id="GO:0006898">
    <property type="term" value="P:receptor-mediated endocytosis"/>
    <property type="evidence" value="ECO:0007669"/>
    <property type="project" value="TreeGrafter"/>
</dbReference>
<dbReference type="SMART" id="SM00299">
    <property type="entry name" value="CLH"/>
    <property type="match status" value="3"/>
</dbReference>
<dbReference type="SUPFAM" id="SSF48371">
    <property type="entry name" value="ARM repeat"/>
    <property type="match status" value="1"/>
</dbReference>
<dbReference type="Pfam" id="PF00637">
    <property type="entry name" value="Clathrin"/>
    <property type="match status" value="3"/>
</dbReference>
<dbReference type="InterPro" id="IPR016024">
    <property type="entry name" value="ARM-type_fold"/>
</dbReference>
<dbReference type="GO" id="GO:0048268">
    <property type="term" value="P:clathrin coat assembly"/>
    <property type="evidence" value="ECO:0007669"/>
    <property type="project" value="TreeGrafter"/>
</dbReference>
<reference evidence="2" key="3">
    <citation type="submission" date="2025-09" db="UniProtKB">
        <authorList>
            <consortium name="Ensembl"/>
        </authorList>
    </citation>
    <scope>IDENTIFICATION</scope>
</reference>
<dbReference type="Gene3D" id="2.130.10.110">
    <property type="entry name" value="Clathrin heavy-chain terminal domain"/>
    <property type="match status" value="1"/>
</dbReference>
<dbReference type="GO" id="GO:0032051">
    <property type="term" value="F:clathrin light chain binding"/>
    <property type="evidence" value="ECO:0007669"/>
    <property type="project" value="TreeGrafter"/>
</dbReference>
<dbReference type="Ensembl" id="ENSNFUT00015040056.1">
    <property type="protein sequence ID" value="ENSNFUP00015038359.1"/>
    <property type="gene ID" value="ENSNFUG00015018335.1"/>
</dbReference>
<dbReference type="GO" id="GO:0045334">
    <property type="term" value="C:clathrin-coated endocytic vesicle"/>
    <property type="evidence" value="ECO:0007669"/>
    <property type="project" value="TreeGrafter"/>
</dbReference>
<dbReference type="InterPro" id="IPR011990">
    <property type="entry name" value="TPR-like_helical_dom_sf"/>
</dbReference>
<dbReference type="Gene3D" id="1.25.40.10">
    <property type="entry name" value="Tetratricopeptide repeat domain"/>
    <property type="match status" value="1"/>
</dbReference>
<protein>
    <submittedName>
        <fullName evidence="2">Clathrin, heavy chain a (Hc)</fullName>
    </submittedName>
</protein>
<dbReference type="PROSITE" id="PS50236">
    <property type="entry name" value="CHCR"/>
    <property type="match status" value="3"/>
</dbReference>
<dbReference type="GO" id="GO:0006886">
    <property type="term" value="P:intracellular protein transport"/>
    <property type="evidence" value="ECO:0007669"/>
    <property type="project" value="UniProtKB-UniRule"/>
</dbReference>
<reference evidence="2" key="1">
    <citation type="submission" date="2014-08" db="EMBL/GenBank/DDBJ databases">
        <authorList>
            <person name="Senf B."/>
            <person name="Petzold A."/>
            <person name="Downie B.R."/>
            <person name="Koch P."/>
            <person name="Platzer M."/>
        </authorList>
    </citation>
    <scope>NUCLEOTIDE SEQUENCE [LARGE SCALE GENOMIC DNA]</scope>
    <source>
        <strain evidence="2">GRZ</strain>
    </source>
</reference>